<keyword evidence="8" id="KW-1185">Reference proteome</keyword>
<evidence type="ECO:0000259" key="6">
    <source>
        <dbReference type="PROSITE" id="PS50977"/>
    </source>
</evidence>
<accession>A0A368VW09</accession>
<gene>
    <name evidence="7" type="ORF">DFQ14_102599</name>
</gene>
<evidence type="ECO:0000313" key="8">
    <source>
        <dbReference type="Proteomes" id="UP000253495"/>
    </source>
</evidence>
<evidence type="ECO:0000256" key="3">
    <source>
        <dbReference type="ARBA" id="ARBA00023163"/>
    </source>
</evidence>
<dbReference type="Gene3D" id="1.10.10.60">
    <property type="entry name" value="Homeodomain-like"/>
    <property type="match status" value="1"/>
</dbReference>
<dbReference type="InterPro" id="IPR036271">
    <property type="entry name" value="Tet_transcr_reg_TetR-rel_C_sf"/>
</dbReference>
<protein>
    <submittedName>
        <fullName evidence="7">TetR family transcriptional regulator</fullName>
    </submittedName>
</protein>
<evidence type="ECO:0000313" key="7">
    <source>
        <dbReference type="EMBL" id="RCW46296.1"/>
    </source>
</evidence>
<dbReference type="InterPro" id="IPR050109">
    <property type="entry name" value="HTH-type_TetR-like_transc_reg"/>
</dbReference>
<dbReference type="GO" id="GO:0000976">
    <property type="term" value="F:transcription cis-regulatory region binding"/>
    <property type="evidence" value="ECO:0007669"/>
    <property type="project" value="TreeGrafter"/>
</dbReference>
<dbReference type="Pfam" id="PF00440">
    <property type="entry name" value="TetR_N"/>
    <property type="match status" value="1"/>
</dbReference>
<reference evidence="7 8" key="1">
    <citation type="submission" date="2018-07" db="EMBL/GenBank/DDBJ databases">
        <title>Genomic Encyclopedia of Type Strains, Phase III (KMG-III): the genomes of soil and plant-associated and newly described type strains.</title>
        <authorList>
            <person name="Whitman W."/>
        </authorList>
    </citation>
    <scope>NUCLEOTIDE SEQUENCE [LARGE SCALE GENOMIC DNA]</scope>
    <source>
        <strain evidence="7 8">CECT 8575</strain>
    </source>
</reference>
<feature type="region of interest" description="Disordered" evidence="5">
    <location>
        <begin position="210"/>
        <end position="230"/>
    </location>
</feature>
<dbReference type="SUPFAM" id="SSF48498">
    <property type="entry name" value="Tetracyclin repressor-like, C-terminal domain"/>
    <property type="match status" value="1"/>
</dbReference>
<dbReference type="Proteomes" id="UP000253495">
    <property type="component" value="Unassembled WGS sequence"/>
</dbReference>
<dbReference type="Gene3D" id="1.10.357.10">
    <property type="entry name" value="Tetracycline Repressor, domain 2"/>
    <property type="match status" value="1"/>
</dbReference>
<dbReference type="PRINTS" id="PR00455">
    <property type="entry name" value="HTHTETR"/>
</dbReference>
<dbReference type="PROSITE" id="PS01081">
    <property type="entry name" value="HTH_TETR_1"/>
    <property type="match status" value="1"/>
</dbReference>
<dbReference type="InterPro" id="IPR009057">
    <property type="entry name" value="Homeodomain-like_sf"/>
</dbReference>
<evidence type="ECO:0000256" key="5">
    <source>
        <dbReference type="SAM" id="MobiDB-lite"/>
    </source>
</evidence>
<feature type="domain" description="HTH tetR-type" evidence="6">
    <location>
        <begin position="21"/>
        <end position="81"/>
    </location>
</feature>
<dbReference type="OrthoDB" id="7505659at2"/>
<dbReference type="PROSITE" id="PS50977">
    <property type="entry name" value="HTH_TETR_2"/>
    <property type="match status" value="1"/>
</dbReference>
<feature type="DNA-binding region" description="H-T-H motif" evidence="4">
    <location>
        <begin position="44"/>
        <end position="63"/>
    </location>
</feature>
<keyword evidence="1" id="KW-0805">Transcription regulation</keyword>
<dbReference type="PANTHER" id="PTHR30055:SF234">
    <property type="entry name" value="HTH-TYPE TRANSCRIPTIONAL REGULATOR BETI"/>
    <property type="match status" value="1"/>
</dbReference>
<name>A0A368VW09_9ACTN</name>
<proteinExistence type="predicted"/>
<dbReference type="SUPFAM" id="SSF46689">
    <property type="entry name" value="Homeodomain-like"/>
    <property type="match status" value="1"/>
</dbReference>
<comment type="caution">
    <text evidence="7">The sequence shown here is derived from an EMBL/GenBank/DDBJ whole genome shotgun (WGS) entry which is preliminary data.</text>
</comment>
<evidence type="ECO:0000256" key="4">
    <source>
        <dbReference type="PROSITE-ProRule" id="PRU00335"/>
    </source>
</evidence>
<dbReference type="InterPro" id="IPR001647">
    <property type="entry name" value="HTH_TetR"/>
</dbReference>
<keyword evidence="2 4" id="KW-0238">DNA-binding</keyword>
<sequence>MKHMPAAQPWSARVDHDRLDSHTRALLLDAAKLAFETLGFARTTVDDITRRAGVSRATFYVYFASKADVFGVLAERLRDSLLRAQEAHGVDLTDPVAVAETTVAEFLDVYAENLAFITVLEHQALSDEHLRTTWHDVRERLLKRATRFVERLVQQGRAHPAAPTDIVATAASGMITRFAPTVATEPGERPRILRHLVVLYLQLLGVESGREQPHEHAPARGDRDNTEEQS</sequence>
<organism evidence="7 8">
    <name type="scientific">Halopolyspora algeriensis</name>
    <dbReference type="NCBI Taxonomy" id="1500506"/>
    <lineage>
        <taxon>Bacteria</taxon>
        <taxon>Bacillati</taxon>
        <taxon>Actinomycetota</taxon>
        <taxon>Actinomycetes</taxon>
        <taxon>Actinomycetes incertae sedis</taxon>
        <taxon>Halopolyspora</taxon>
    </lineage>
</organism>
<evidence type="ECO:0000256" key="1">
    <source>
        <dbReference type="ARBA" id="ARBA00023015"/>
    </source>
</evidence>
<dbReference type="InterPro" id="IPR023772">
    <property type="entry name" value="DNA-bd_HTH_TetR-type_CS"/>
</dbReference>
<evidence type="ECO:0000256" key="2">
    <source>
        <dbReference type="ARBA" id="ARBA00023125"/>
    </source>
</evidence>
<dbReference type="PANTHER" id="PTHR30055">
    <property type="entry name" value="HTH-TYPE TRANSCRIPTIONAL REGULATOR RUTR"/>
    <property type="match status" value="1"/>
</dbReference>
<dbReference type="EMBL" id="QPJC01000002">
    <property type="protein sequence ID" value="RCW46296.1"/>
    <property type="molecule type" value="Genomic_DNA"/>
</dbReference>
<keyword evidence="3" id="KW-0804">Transcription</keyword>
<dbReference type="GO" id="GO:0003700">
    <property type="term" value="F:DNA-binding transcription factor activity"/>
    <property type="evidence" value="ECO:0007669"/>
    <property type="project" value="TreeGrafter"/>
</dbReference>
<dbReference type="AlphaFoldDB" id="A0A368VW09"/>